<dbReference type="InterPro" id="IPR037518">
    <property type="entry name" value="MPN"/>
</dbReference>
<dbReference type="Gene3D" id="3.40.140.10">
    <property type="entry name" value="Cytidine Deaminase, domain 2"/>
    <property type="match status" value="1"/>
</dbReference>
<dbReference type="InterPro" id="IPR036875">
    <property type="entry name" value="Znf_CCHC_sf"/>
</dbReference>
<dbReference type="InterPro" id="IPR000555">
    <property type="entry name" value="JAMM/MPN+_dom"/>
</dbReference>
<dbReference type="GO" id="GO:0006123">
    <property type="term" value="P:mitochondrial electron transport, cytochrome c to oxygen"/>
    <property type="evidence" value="ECO:0007669"/>
    <property type="project" value="InterPro"/>
</dbReference>
<dbReference type="Gene3D" id="1.10.442.10">
    <property type="entry name" value="Cytochrome c oxidase subunit IV"/>
    <property type="match status" value="1"/>
</dbReference>
<keyword evidence="6" id="KW-0496">Mitochondrion</keyword>
<keyword evidence="4" id="KW-0507">mRNA processing</keyword>
<evidence type="ECO:0000259" key="10">
    <source>
        <dbReference type="PROSITE" id="PS50249"/>
    </source>
</evidence>
<dbReference type="GO" id="GO:0008270">
    <property type="term" value="F:zinc ion binding"/>
    <property type="evidence" value="ECO:0007669"/>
    <property type="project" value="UniProtKB-KW"/>
</dbReference>
<dbReference type="Proteomes" id="UP000219338">
    <property type="component" value="Unassembled WGS sequence"/>
</dbReference>
<dbReference type="PANTHER" id="PTHR10540">
    <property type="entry name" value="EUKARYOTIC TRANSLATION INITIATION FACTOR 3 SUBUNIT F-RELATED"/>
    <property type="match status" value="1"/>
</dbReference>
<keyword evidence="5 11" id="KW-0647">Proteasome</keyword>
<dbReference type="CDD" id="cd00922">
    <property type="entry name" value="Cyt_c_Oxidase_IV"/>
    <property type="match status" value="1"/>
</dbReference>
<evidence type="ECO:0000256" key="8">
    <source>
        <dbReference type="SAM" id="MobiDB-lite"/>
    </source>
</evidence>
<feature type="domain" description="CCHC-type" evidence="9">
    <location>
        <begin position="389"/>
        <end position="404"/>
    </location>
</feature>
<evidence type="ECO:0000313" key="11">
    <source>
        <dbReference type="EMBL" id="SJL12262.1"/>
    </source>
</evidence>
<dbReference type="InterPro" id="IPR036639">
    <property type="entry name" value="Cyt_c_oxidase_su4_sf"/>
</dbReference>
<evidence type="ECO:0000313" key="12">
    <source>
        <dbReference type="Proteomes" id="UP000219338"/>
    </source>
</evidence>
<dbReference type="GO" id="GO:0003676">
    <property type="term" value="F:nucleic acid binding"/>
    <property type="evidence" value="ECO:0007669"/>
    <property type="project" value="InterPro"/>
</dbReference>
<sequence>MVASTTEQLSALANTTVIVHPLVLLSVTDHHARAVSRNSHKRVVGVLLGQDNGKTINVANSFGIPFEEDEKDSKTWFLDHNYILGMYEMFKKVNAKERLIGWYHSGPKLRASDQEINDLFKKFIARPVMVIVDVRPTTVGIPTDAYFAVEEIKDDGTETRKTFQHVPSAIEAEEAEEIGVEHLLRDIKDSTTTTLATRVAEQLASLRGLQSRMSDVQKYLVEVAAGKMPVNHQIIYHLQDALNLLPNLSDPITTQSFASSTNDELLVVYMSSLLRAVIALHALVDNKSTIGRAEFEEGTPDEKKPTKGDGKKSEKGEKGEKEDVKTKETSKTDGDQKGGLEGHVSRDCTGETKAKSCYKCGLEGHISRDCPTGTTASASSGSGGSGAECYRCGKTGHIARACPDAGGSSGYGGAFGSSAKTCYTCGGVGHMSRDCVQGSKCYNCSGVGHISRDCTQPQKRACYACGSEGSANMQRLVPRSLRPLRYSVARCVATTANAADISASSSSAPTAIPLGRVEALWDTISLEEKAALRSQLAEVQKKDWKQLSIEEKKAAYFVSFGPHGHRAPAGKPGDNLKIAASVAGLLGVSYLMMLGVKAMAPAPPKTITKEWQEASSERAIEQKMNPITGISSKGYKGAGFVQNN</sequence>
<dbReference type="GO" id="GO:0045277">
    <property type="term" value="C:respiratory chain complex IV"/>
    <property type="evidence" value="ECO:0007669"/>
    <property type="project" value="InterPro"/>
</dbReference>
<feature type="region of interest" description="Disordered" evidence="8">
    <location>
        <begin position="294"/>
        <end position="345"/>
    </location>
</feature>
<dbReference type="GO" id="GO:0008237">
    <property type="term" value="F:metallopeptidase activity"/>
    <property type="evidence" value="ECO:0007669"/>
    <property type="project" value="InterPro"/>
</dbReference>
<dbReference type="InterPro" id="IPR001878">
    <property type="entry name" value="Znf_CCHC"/>
</dbReference>
<evidence type="ECO:0000256" key="3">
    <source>
        <dbReference type="ARBA" id="ARBA00008568"/>
    </source>
</evidence>
<feature type="domain" description="CCHC-type" evidence="9">
    <location>
        <begin position="357"/>
        <end position="371"/>
    </location>
</feature>
<dbReference type="STRING" id="47428.A0A284RU66"/>
<dbReference type="FunFam" id="3.40.140.10:FF:000004">
    <property type="entry name" value="26S proteasome regulatory subunit rpn-8"/>
    <property type="match status" value="1"/>
</dbReference>
<dbReference type="Pfam" id="PF01398">
    <property type="entry name" value="JAB"/>
    <property type="match status" value="1"/>
</dbReference>
<dbReference type="PROSITE" id="PS50249">
    <property type="entry name" value="MPN"/>
    <property type="match status" value="1"/>
</dbReference>
<comment type="similarity">
    <text evidence="3">Belongs to the peptidase M67A family.</text>
</comment>
<evidence type="ECO:0000256" key="7">
    <source>
        <dbReference type="PROSITE-ProRule" id="PRU00047"/>
    </source>
</evidence>
<proteinExistence type="inferred from homology"/>
<dbReference type="CDD" id="cd08062">
    <property type="entry name" value="MPN_RPN7_8"/>
    <property type="match status" value="1"/>
</dbReference>
<gene>
    <name evidence="11" type="ORF">ARMOST_15685</name>
</gene>
<dbReference type="SMART" id="SM00232">
    <property type="entry name" value="JAB_MPN"/>
    <property type="match status" value="1"/>
</dbReference>
<evidence type="ECO:0000256" key="2">
    <source>
        <dbReference type="ARBA" id="ARBA00004173"/>
    </source>
</evidence>
<dbReference type="SUPFAM" id="SSF81406">
    <property type="entry name" value="Mitochondrial cytochrome c oxidase subunit IV"/>
    <property type="match status" value="1"/>
</dbReference>
<feature type="compositionally biased region" description="Basic and acidic residues" evidence="8">
    <location>
        <begin position="300"/>
        <end position="345"/>
    </location>
</feature>
<comment type="function">
    <text evidence="1">Acts as a regulatory subunit of the 26S proteasome which is involved in the ATP-dependent degradation of ubiquitinated proteins.</text>
</comment>
<dbReference type="InterPro" id="IPR033858">
    <property type="entry name" value="MPN_RPN7_8"/>
</dbReference>
<name>A0A284RU66_ARMOS</name>
<comment type="subcellular location">
    <subcellularLocation>
        <location evidence="2">Mitochondrion</location>
    </subcellularLocation>
</comment>
<dbReference type="InterPro" id="IPR024969">
    <property type="entry name" value="EIF3F/CSN6-like_C"/>
</dbReference>
<keyword evidence="7" id="KW-0863">Zinc-finger</keyword>
<dbReference type="GO" id="GO:0005739">
    <property type="term" value="C:mitochondrion"/>
    <property type="evidence" value="ECO:0007669"/>
    <property type="project" value="UniProtKB-SubCell"/>
</dbReference>
<dbReference type="GO" id="GO:0008541">
    <property type="term" value="C:proteasome regulatory particle, lid subcomplex"/>
    <property type="evidence" value="ECO:0007669"/>
    <property type="project" value="UniProtKB-ARBA"/>
</dbReference>
<dbReference type="Pfam" id="PF00098">
    <property type="entry name" value="zf-CCHC"/>
    <property type="match status" value="4"/>
</dbReference>
<dbReference type="PANTHER" id="PTHR10540:SF7">
    <property type="entry name" value="26S PROTEASOME NON-ATPASE REGULATORY SUBUNIT 7"/>
    <property type="match status" value="1"/>
</dbReference>
<dbReference type="Pfam" id="PF02936">
    <property type="entry name" value="COX4"/>
    <property type="match status" value="1"/>
</dbReference>
<dbReference type="PROSITE" id="PS50158">
    <property type="entry name" value="ZF_CCHC"/>
    <property type="match status" value="4"/>
</dbReference>
<dbReference type="GO" id="GO:0006397">
    <property type="term" value="P:mRNA processing"/>
    <property type="evidence" value="ECO:0007669"/>
    <property type="project" value="UniProtKB-KW"/>
</dbReference>
<dbReference type="OrthoDB" id="10256771at2759"/>
<keyword evidence="7" id="KW-0479">Metal-binding</keyword>
<evidence type="ECO:0000256" key="5">
    <source>
        <dbReference type="ARBA" id="ARBA00022942"/>
    </source>
</evidence>
<evidence type="ECO:0000256" key="6">
    <source>
        <dbReference type="ARBA" id="ARBA00023128"/>
    </source>
</evidence>
<keyword evidence="12" id="KW-1185">Reference proteome</keyword>
<dbReference type="GO" id="GO:0043161">
    <property type="term" value="P:proteasome-mediated ubiquitin-dependent protein catabolic process"/>
    <property type="evidence" value="ECO:0007669"/>
    <property type="project" value="TreeGrafter"/>
</dbReference>
<accession>A0A284RU66</accession>
<dbReference type="InterPro" id="IPR004203">
    <property type="entry name" value="Cyt_c_oxidase_su4_fam"/>
</dbReference>
<dbReference type="Gene3D" id="4.10.60.10">
    <property type="entry name" value="Zinc finger, CCHC-type"/>
    <property type="match status" value="3"/>
</dbReference>
<dbReference type="EMBL" id="FUEG01000016">
    <property type="protein sequence ID" value="SJL12262.1"/>
    <property type="molecule type" value="Genomic_DNA"/>
</dbReference>
<dbReference type="SMART" id="SM00343">
    <property type="entry name" value="ZnF_C2HC"/>
    <property type="match status" value="5"/>
</dbReference>
<reference evidence="12" key="1">
    <citation type="journal article" date="2017" name="Nat. Ecol. Evol.">
        <title>Genome expansion and lineage-specific genetic innovations in the forest pathogenic fungi Armillaria.</title>
        <authorList>
            <person name="Sipos G."/>
            <person name="Prasanna A.N."/>
            <person name="Walter M.C."/>
            <person name="O'Connor E."/>
            <person name="Balint B."/>
            <person name="Krizsan K."/>
            <person name="Kiss B."/>
            <person name="Hess J."/>
            <person name="Varga T."/>
            <person name="Slot J."/>
            <person name="Riley R."/>
            <person name="Boka B."/>
            <person name="Rigling D."/>
            <person name="Barry K."/>
            <person name="Lee J."/>
            <person name="Mihaltcheva S."/>
            <person name="LaButti K."/>
            <person name="Lipzen A."/>
            <person name="Waldron R."/>
            <person name="Moloney N.M."/>
            <person name="Sperisen C."/>
            <person name="Kredics L."/>
            <person name="Vagvoelgyi C."/>
            <person name="Patrignani A."/>
            <person name="Fitzpatrick D."/>
            <person name="Nagy I."/>
            <person name="Doyle S."/>
            <person name="Anderson J.B."/>
            <person name="Grigoriev I.V."/>
            <person name="Gueldener U."/>
            <person name="Muensterkoetter M."/>
            <person name="Nagy L.G."/>
        </authorList>
    </citation>
    <scope>NUCLEOTIDE SEQUENCE [LARGE SCALE GENOMIC DNA]</scope>
    <source>
        <strain evidence="12">C18/9</strain>
    </source>
</reference>
<feature type="domain" description="CCHC-type" evidence="9">
    <location>
        <begin position="422"/>
        <end position="435"/>
    </location>
</feature>
<dbReference type="SUPFAM" id="SSF57756">
    <property type="entry name" value="Retrovirus zinc finger-like domains"/>
    <property type="match status" value="3"/>
</dbReference>
<evidence type="ECO:0000256" key="4">
    <source>
        <dbReference type="ARBA" id="ARBA00022664"/>
    </source>
</evidence>
<feature type="domain" description="CCHC-type" evidence="9">
    <location>
        <begin position="440"/>
        <end position="456"/>
    </location>
</feature>
<feature type="domain" description="MPN" evidence="10">
    <location>
        <begin position="17"/>
        <end position="152"/>
    </location>
</feature>
<evidence type="ECO:0000259" key="9">
    <source>
        <dbReference type="PROSITE" id="PS50158"/>
    </source>
</evidence>
<evidence type="ECO:0000256" key="1">
    <source>
        <dbReference type="ARBA" id="ARBA00002187"/>
    </source>
</evidence>
<dbReference type="AlphaFoldDB" id="A0A284RU66"/>
<keyword evidence="7" id="KW-0862">Zinc</keyword>
<protein>
    <submittedName>
        <fullName evidence="11">Related to RPN8-26S proteasome regulatory subunit</fullName>
    </submittedName>
</protein>
<organism evidence="11 12">
    <name type="scientific">Armillaria ostoyae</name>
    <name type="common">Armillaria root rot fungus</name>
    <dbReference type="NCBI Taxonomy" id="47428"/>
    <lineage>
        <taxon>Eukaryota</taxon>
        <taxon>Fungi</taxon>
        <taxon>Dikarya</taxon>
        <taxon>Basidiomycota</taxon>
        <taxon>Agaricomycotina</taxon>
        <taxon>Agaricomycetes</taxon>
        <taxon>Agaricomycetidae</taxon>
        <taxon>Agaricales</taxon>
        <taxon>Marasmiineae</taxon>
        <taxon>Physalacriaceae</taxon>
        <taxon>Armillaria</taxon>
    </lineage>
</organism>
<dbReference type="Pfam" id="PF13012">
    <property type="entry name" value="MitMem_reg"/>
    <property type="match status" value="1"/>
</dbReference>